<feature type="transmembrane region" description="Helical" evidence="7">
    <location>
        <begin position="64"/>
        <end position="82"/>
    </location>
</feature>
<dbReference type="EMBL" id="BN001307">
    <property type="protein sequence ID" value="CBF85213.1"/>
    <property type="molecule type" value="Genomic_DNA"/>
</dbReference>
<dbReference type="RefSeq" id="XP_659212.1">
    <property type="nucleotide sequence ID" value="XM_654120.2"/>
</dbReference>
<dbReference type="eggNOG" id="ENOG502SBMN">
    <property type="taxonomic scope" value="Eukaryota"/>
</dbReference>
<evidence type="ECO:0000256" key="5">
    <source>
        <dbReference type="ARBA" id="ARBA00023136"/>
    </source>
</evidence>
<evidence type="ECO:0008006" key="10">
    <source>
        <dbReference type="Google" id="ProtNLM"/>
    </source>
</evidence>
<accession>Q5BCX2</accession>
<keyword evidence="4" id="KW-0560">Oxidoreductase</keyword>
<dbReference type="KEGG" id="ani:ANIA_01608"/>
<evidence type="ECO:0000313" key="9">
    <source>
        <dbReference type="Proteomes" id="UP000000560"/>
    </source>
</evidence>
<evidence type="ECO:0000256" key="4">
    <source>
        <dbReference type="ARBA" id="ARBA00023033"/>
    </source>
</evidence>
<evidence type="ECO:0000256" key="6">
    <source>
        <dbReference type="ARBA" id="ARBA00034313"/>
    </source>
</evidence>
<keyword evidence="3 7" id="KW-1133">Transmembrane helix</keyword>
<dbReference type="GeneID" id="2875251"/>
<dbReference type="OrthoDB" id="5954308at2759"/>
<dbReference type="PANTHER" id="PTHR35042:SF1">
    <property type="entry name" value="DUF1772-DOMAIN-CONTAINING PROTEIN"/>
    <property type="match status" value="1"/>
</dbReference>
<keyword evidence="4" id="KW-0503">Monooxygenase</keyword>
<sequence length="176" mass="18514">MSQFPTPIRLAQAVGLTGAAYLAGNIFAYSFATIPALESSQNKHGAPAALLAKQWSELYARGKAQNPPIAAATAAAFAYLAWSVHSGKSAALQVLAPANAAYLYSAAAALTVGIVPWTLFAMTKTNDALHERAKEVFVVTEKTADEVKELLAKWKVLNAIRGLLPLVGGLVGFLAF</sequence>
<name>Q5BCX2_EMENI</name>
<accession>C8VNA5</accession>
<reference evidence="9" key="2">
    <citation type="journal article" date="2009" name="Fungal Genet. Biol.">
        <title>The 2008 update of the Aspergillus nidulans genome annotation: a community effort.</title>
        <authorList>
            <person name="Wortman J.R."/>
            <person name="Gilsenan J.M."/>
            <person name="Joardar V."/>
            <person name="Deegan J."/>
            <person name="Clutterbuck J."/>
            <person name="Andersen M.R."/>
            <person name="Archer D."/>
            <person name="Bencina M."/>
            <person name="Braus G."/>
            <person name="Coutinho P."/>
            <person name="von Dohren H."/>
            <person name="Doonan J."/>
            <person name="Driessen A.J."/>
            <person name="Durek P."/>
            <person name="Espeso E."/>
            <person name="Fekete E."/>
            <person name="Flipphi M."/>
            <person name="Estrada C.G."/>
            <person name="Geysens S."/>
            <person name="Goldman G."/>
            <person name="de Groot P.W."/>
            <person name="Hansen K."/>
            <person name="Harris S.D."/>
            <person name="Heinekamp T."/>
            <person name="Helmstaedt K."/>
            <person name="Henrissat B."/>
            <person name="Hofmann G."/>
            <person name="Homan T."/>
            <person name="Horio T."/>
            <person name="Horiuchi H."/>
            <person name="James S."/>
            <person name="Jones M."/>
            <person name="Karaffa L."/>
            <person name="Karanyi Z."/>
            <person name="Kato M."/>
            <person name="Keller N."/>
            <person name="Kelly D.E."/>
            <person name="Kiel J.A."/>
            <person name="Kim J.M."/>
            <person name="van der Klei I.J."/>
            <person name="Klis F.M."/>
            <person name="Kovalchuk A."/>
            <person name="Krasevec N."/>
            <person name="Kubicek C.P."/>
            <person name="Liu B."/>
            <person name="Maccabe A."/>
            <person name="Meyer V."/>
            <person name="Mirabito P."/>
            <person name="Miskei M."/>
            <person name="Mos M."/>
            <person name="Mullins J."/>
            <person name="Nelson D.R."/>
            <person name="Nielsen J."/>
            <person name="Oakley B.R."/>
            <person name="Osmani S.A."/>
            <person name="Pakula T."/>
            <person name="Paszewski A."/>
            <person name="Paulsen I."/>
            <person name="Pilsyk S."/>
            <person name="Pocsi I."/>
            <person name="Punt P.J."/>
            <person name="Ram A.F."/>
            <person name="Ren Q."/>
            <person name="Robellet X."/>
            <person name="Robson G."/>
            <person name="Seiboth B."/>
            <person name="van Solingen P."/>
            <person name="Specht T."/>
            <person name="Sun J."/>
            <person name="Taheri-Talesh N."/>
            <person name="Takeshita N."/>
            <person name="Ussery D."/>
            <person name="vanKuyk P.A."/>
            <person name="Visser H."/>
            <person name="van de Vondervoort P.J."/>
            <person name="de Vries R.P."/>
            <person name="Walton J."/>
            <person name="Xiang X."/>
            <person name="Xiong Y."/>
            <person name="Zeng A.P."/>
            <person name="Brandt B.W."/>
            <person name="Cornell M.J."/>
            <person name="van den Hondel C.A."/>
            <person name="Visser J."/>
            <person name="Oliver S.G."/>
            <person name="Turner G."/>
        </authorList>
    </citation>
    <scope>GENOME REANNOTATION</scope>
    <source>
        <strain evidence="9">FGSC A4 / ATCC 38163 / CBS 112.46 / NRRL 194 / M139</strain>
    </source>
</reference>
<dbReference type="VEuPathDB" id="FungiDB:AN1608"/>
<dbReference type="Pfam" id="PF08592">
    <property type="entry name" value="Anthrone_oxy"/>
    <property type="match status" value="1"/>
</dbReference>
<evidence type="ECO:0000256" key="1">
    <source>
        <dbReference type="ARBA" id="ARBA00004141"/>
    </source>
</evidence>
<dbReference type="GO" id="GO:0004497">
    <property type="term" value="F:monooxygenase activity"/>
    <property type="evidence" value="ECO:0007669"/>
    <property type="project" value="UniProtKB-KW"/>
</dbReference>
<protein>
    <recommendedName>
        <fullName evidence="10">DUF1772-domain-containing protein</fullName>
    </recommendedName>
</protein>
<evidence type="ECO:0000256" key="2">
    <source>
        <dbReference type="ARBA" id="ARBA00022692"/>
    </source>
</evidence>
<comment type="subcellular location">
    <subcellularLocation>
        <location evidence="1">Membrane</location>
        <topology evidence="1">Multi-pass membrane protein</topology>
    </subcellularLocation>
</comment>
<gene>
    <name evidence="8" type="ORF">ANIA_01608</name>
</gene>
<keyword evidence="9" id="KW-1185">Reference proteome</keyword>
<reference evidence="9" key="1">
    <citation type="journal article" date="2005" name="Nature">
        <title>Sequencing of Aspergillus nidulans and comparative analysis with A. fumigatus and A. oryzae.</title>
        <authorList>
            <person name="Galagan J.E."/>
            <person name="Calvo S.E."/>
            <person name="Cuomo C."/>
            <person name="Ma L.J."/>
            <person name="Wortman J.R."/>
            <person name="Batzoglou S."/>
            <person name="Lee S.I."/>
            <person name="Basturkmen M."/>
            <person name="Spevak C.C."/>
            <person name="Clutterbuck J."/>
            <person name="Kapitonov V."/>
            <person name="Jurka J."/>
            <person name="Scazzocchio C."/>
            <person name="Farman M."/>
            <person name="Butler J."/>
            <person name="Purcell S."/>
            <person name="Harris S."/>
            <person name="Braus G.H."/>
            <person name="Draht O."/>
            <person name="Busch S."/>
            <person name="D'Enfert C."/>
            <person name="Bouchier C."/>
            <person name="Goldman G.H."/>
            <person name="Bell-Pedersen D."/>
            <person name="Griffiths-Jones S."/>
            <person name="Doonan J.H."/>
            <person name="Yu J."/>
            <person name="Vienken K."/>
            <person name="Pain A."/>
            <person name="Freitag M."/>
            <person name="Selker E.U."/>
            <person name="Archer D.B."/>
            <person name="Penalva M.A."/>
            <person name="Oakley B.R."/>
            <person name="Momany M."/>
            <person name="Tanaka T."/>
            <person name="Kumagai T."/>
            <person name="Asai K."/>
            <person name="Machida M."/>
            <person name="Nierman W.C."/>
            <person name="Denning D.W."/>
            <person name="Caddick M."/>
            <person name="Hynes M."/>
            <person name="Paoletti M."/>
            <person name="Fischer R."/>
            <person name="Miller B."/>
            <person name="Dyer P."/>
            <person name="Sachs M.S."/>
            <person name="Osmani S.A."/>
            <person name="Birren B.W."/>
        </authorList>
    </citation>
    <scope>NUCLEOTIDE SEQUENCE [LARGE SCALE GENOMIC DNA]</scope>
    <source>
        <strain evidence="9">FGSC A4 / ATCC 38163 / CBS 112.46 / NRRL 194 / M139</strain>
    </source>
</reference>
<keyword evidence="2 7" id="KW-0812">Transmembrane</keyword>
<evidence type="ECO:0000256" key="3">
    <source>
        <dbReference type="ARBA" id="ARBA00022989"/>
    </source>
</evidence>
<dbReference type="GO" id="GO:0016020">
    <property type="term" value="C:membrane"/>
    <property type="evidence" value="ECO:0007669"/>
    <property type="project" value="UniProtKB-SubCell"/>
</dbReference>
<dbReference type="Proteomes" id="UP000000560">
    <property type="component" value="Chromosome VII"/>
</dbReference>
<comment type="similarity">
    <text evidence="6">Belongs to the anthrone oxygenase family.</text>
</comment>
<dbReference type="InterPro" id="IPR013901">
    <property type="entry name" value="Anthrone_oxy"/>
</dbReference>
<dbReference type="PANTHER" id="PTHR35042">
    <property type="entry name" value="ANTHRONE OXYGENASE ENCC"/>
    <property type="match status" value="1"/>
</dbReference>
<feature type="transmembrane region" description="Helical" evidence="7">
    <location>
        <begin position="102"/>
        <end position="122"/>
    </location>
</feature>
<keyword evidence="5 7" id="KW-0472">Membrane</keyword>
<dbReference type="HOGENOM" id="CLU_105974_1_0_1"/>
<dbReference type="AlphaFoldDB" id="Q5BCX2"/>
<dbReference type="InParanoid" id="Q5BCX2"/>
<proteinExistence type="inferred from homology"/>
<evidence type="ECO:0000256" key="7">
    <source>
        <dbReference type="SAM" id="Phobius"/>
    </source>
</evidence>
<dbReference type="OMA" id="AFMMGTN"/>
<organism evidence="8 9">
    <name type="scientific">Emericella nidulans (strain FGSC A4 / ATCC 38163 / CBS 112.46 / NRRL 194 / M139)</name>
    <name type="common">Aspergillus nidulans</name>
    <dbReference type="NCBI Taxonomy" id="227321"/>
    <lineage>
        <taxon>Eukaryota</taxon>
        <taxon>Fungi</taxon>
        <taxon>Dikarya</taxon>
        <taxon>Ascomycota</taxon>
        <taxon>Pezizomycotina</taxon>
        <taxon>Eurotiomycetes</taxon>
        <taxon>Eurotiomycetidae</taxon>
        <taxon>Eurotiales</taxon>
        <taxon>Aspergillaceae</taxon>
        <taxon>Aspergillus</taxon>
        <taxon>Aspergillus subgen. Nidulantes</taxon>
    </lineage>
</organism>
<evidence type="ECO:0000313" key="8">
    <source>
        <dbReference type="EMBL" id="CBF85213.1"/>
    </source>
</evidence>